<organism evidence="7">
    <name type="scientific">Schistocephalus solidus</name>
    <name type="common">Tapeworm</name>
    <dbReference type="NCBI Taxonomy" id="70667"/>
    <lineage>
        <taxon>Eukaryota</taxon>
        <taxon>Metazoa</taxon>
        <taxon>Spiralia</taxon>
        <taxon>Lophotrochozoa</taxon>
        <taxon>Platyhelminthes</taxon>
        <taxon>Cestoda</taxon>
        <taxon>Eucestoda</taxon>
        <taxon>Diphyllobothriidea</taxon>
        <taxon>Diphyllobothriidae</taxon>
        <taxon>Schistocephalus</taxon>
    </lineage>
</organism>
<keyword evidence="2 3" id="KW-0808">Transferase</keyword>
<evidence type="ECO:0000256" key="2">
    <source>
        <dbReference type="ARBA" id="ARBA00022679"/>
    </source>
</evidence>
<dbReference type="PANTHER" id="PTHR13132:SF29">
    <property type="entry name" value="ALPHA-(1,6)-FUCOSYLTRANSFERASE"/>
    <property type="match status" value="1"/>
</dbReference>
<dbReference type="AlphaFoldDB" id="A0A183TNC7"/>
<dbReference type="InterPro" id="IPR045573">
    <property type="entry name" value="Fut8_N_cat"/>
</dbReference>
<evidence type="ECO:0000256" key="3">
    <source>
        <dbReference type="PROSITE-ProRule" id="PRU00992"/>
    </source>
</evidence>
<name>A0A183TNC7_SCHSO</name>
<gene>
    <name evidence="5" type="ORF">SSLN_LOCUS17975</name>
</gene>
<dbReference type="InterPro" id="IPR027350">
    <property type="entry name" value="GT23_dom"/>
</dbReference>
<evidence type="ECO:0000313" key="6">
    <source>
        <dbReference type="Proteomes" id="UP000275846"/>
    </source>
</evidence>
<dbReference type="GO" id="GO:0006487">
    <property type="term" value="P:protein N-linked glycosylation"/>
    <property type="evidence" value="ECO:0007669"/>
    <property type="project" value="TreeGrafter"/>
</dbReference>
<keyword evidence="6" id="KW-1185">Reference proteome</keyword>
<evidence type="ECO:0000256" key="1">
    <source>
        <dbReference type="ARBA" id="ARBA00022676"/>
    </source>
</evidence>
<feature type="domain" description="GT23" evidence="4">
    <location>
        <begin position="190"/>
        <end position="392"/>
    </location>
</feature>
<dbReference type="OrthoDB" id="6435034at2759"/>
<protein>
    <submittedName>
        <fullName evidence="7">GT23 domain-containing protein</fullName>
    </submittedName>
</protein>
<keyword evidence="1 3" id="KW-0328">Glycosyltransferase</keyword>
<proteinExistence type="inferred from homology"/>
<dbReference type="GO" id="GO:0046921">
    <property type="term" value="F:alpha-(1-&gt;6)-fucosyltransferase activity"/>
    <property type="evidence" value="ECO:0007669"/>
    <property type="project" value="TreeGrafter"/>
</dbReference>
<dbReference type="Proteomes" id="UP000275846">
    <property type="component" value="Unassembled WGS sequence"/>
</dbReference>
<comment type="similarity">
    <text evidence="3">Belongs to the glycosyltransferase 23 family.</text>
</comment>
<reference evidence="5 6" key="2">
    <citation type="submission" date="2018-11" db="EMBL/GenBank/DDBJ databases">
        <authorList>
            <consortium name="Pathogen Informatics"/>
        </authorList>
    </citation>
    <scope>NUCLEOTIDE SEQUENCE [LARGE SCALE GENOMIC DNA]</scope>
    <source>
        <strain evidence="5 6">NST_G2</strain>
    </source>
</reference>
<sequence>MTFNYTTPTEIKPAKPDALLRQARSIVNELWRLNNAHFPIYNQASPSIRHLNALLSQATLQLTARLILLDKLSGQRKRKRQKVDALSSELRNQISRIQNPPDCRRSRFILAELRIICGLGCVSHHMALKLSYAFANNRTMLLQHNDWKDFFLPLSNCSQRHAESQSKIELIKNGLPNKGKLYNPPAMPREWSERLSDAVGDPFPWYRGHLLGYILRPAHPDLRQAIEMELQNIRRGLHGEVYDGPIASIHVRRTDKLIKEAKSHAVEEYMFHVERFFDLKEMEYSLETGSVSPPAWSSQRRVFMASDDASAFQEAKSKYPRYDIIGQLRNGSIIKRRSSAEGVFAITVDLYLLVAADFLVCTGSSNICRLAYELFSTKSQTHGDAVFQMQSVDWMYECTYTRKRWWRAIADFKQEGVKLGDHVSILSTRWDGFVQTAPSLHGTRETVLPAYLFQEIVQCIW</sequence>
<dbReference type="Gene3D" id="3.40.50.11350">
    <property type="match status" value="1"/>
</dbReference>
<dbReference type="STRING" id="70667.A0A183TNC7"/>
<dbReference type="EMBL" id="UYSU01043450">
    <property type="protein sequence ID" value="VDM04361.1"/>
    <property type="molecule type" value="Genomic_DNA"/>
</dbReference>
<dbReference type="PANTHER" id="PTHR13132">
    <property type="entry name" value="ALPHA- 1,6 -FUCOSYLTRANSFERASE"/>
    <property type="match status" value="1"/>
</dbReference>
<dbReference type="WBParaSite" id="SSLN_0001865301-mRNA-1">
    <property type="protein sequence ID" value="SSLN_0001865301-mRNA-1"/>
    <property type="gene ID" value="SSLN_0001865301"/>
</dbReference>
<dbReference type="Pfam" id="PF19745">
    <property type="entry name" value="FUT8_N_cat"/>
    <property type="match status" value="1"/>
</dbReference>
<evidence type="ECO:0000313" key="7">
    <source>
        <dbReference type="WBParaSite" id="SSLN_0001865301-mRNA-1"/>
    </source>
</evidence>
<reference evidence="7" key="1">
    <citation type="submission" date="2016-06" db="UniProtKB">
        <authorList>
            <consortium name="WormBaseParasite"/>
        </authorList>
    </citation>
    <scope>IDENTIFICATION</scope>
</reference>
<evidence type="ECO:0000259" key="4">
    <source>
        <dbReference type="PROSITE" id="PS51659"/>
    </source>
</evidence>
<evidence type="ECO:0000313" key="5">
    <source>
        <dbReference type="EMBL" id="VDM04361.1"/>
    </source>
</evidence>
<dbReference type="PROSITE" id="PS51659">
    <property type="entry name" value="GT23"/>
    <property type="match status" value="1"/>
</dbReference>
<accession>A0A183TNC7</accession>
<feature type="region of interest" description="Important for donor substrate binding" evidence="3">
    <location>
        <begin position="252"/>
        <end position="253"/>
    </location>
</feature>